<gene>
    <name evidence="1" type="ORF">FHS18_001500</name>
</gene>
<accession>A0A7W5AVI1</accession>
<organism evidence="1 2">
    <name type="scientific">Paenibacillus phyllosphaerae</name>
    <dbReference type="NCBI Taxonomy" id="274593"/>
    <lineage>
        <taxon>Bacteria</taxon>
        <taxon>Bacillati</taxon>
        <taxon>Bacillota</taxon>
        <taxon>Bacilli</taxon>
        <taxon>Bacillales</taxon>
        <taxon>Paenibacillaceae</taxon>
        <taxon>Paenibacillus</taxon>
    </lineage>
</organism>
<evidence type="ECO:0000313" key="1">
    <source>
        <dbReference type="EMBL" id="MBB3109448.1"/>
    </source>
</evidence>
<sequence>MKALLSDALGVIDKDDPAYQARHTRLRLKLPATIRFIGQGPVTEDDPRSL</sequence>
<comment type="caution">
    <text evidence="1">The sequence shown here is derived from an EMBL/GenBank/DDBJ whole genome shotgun (WGS) entry which is preliminary data.</text>
</comment>
<reference evidence="1 2" key="1">
    <citation type="submission" date="2020-08" db="EMBL/GenBank/DDBJ databases">
        <title>Genomic Encyclopedia of Type Strains, Phase III (KMG-III): the genomes of soil and plant-associated and newly described type strains.</title>
        <authorList>
            <person name="Whitman W."/>
        </authorList>
    </citation>
    <scope>NUCLEOTIDE SEQUENCE [LARGE SCALE GENOMIC DNA]</scope>
    <source>
        <strain evidence="1 2">CECT 5862</strain>
    </source>
</reference>
<keyword evidence="2" id="KW-1185">Reference proteome</keyword>
<name>A0A7W5AVI1_9BACL</name>
<dbReference type="RefSeq" id="WP_183598498.1">
    <property type="nucleotide sequence ID" value="NZ_JACHXK010000002.1"/>
</dbReference>
<protein>
    <submittedName>
        <fullName evidence="1">Uncharacterized protein</fullName>
    </submittedName>
</protein>
<dbReference type="Proteomes" id="UP000570361">
    <property type="component" value="Unassembled WGS sequence"/>
</dbReference>
<dbReference type="AlphaFoldDB" id="A0A7W5AVI1"/>
<proteinExistence type="predicted"/>
<dbReference type="EMBL" id="JACHXK010000002">
    <property type="protein sequence ID" value="MBB3109448.1"/>
    <property type="molecule type" value="Genomic_DNA"/>
</dbReference>
<evidence type="ECO:0000313" key="2">
    <source>
        <dbReference type="Proteomes" id="UP000570361"/>
    </source>
</evidence>